<dbReference type="InterPro" id="IPR016162">
    <property type="entry name" value="Ald_DH_N"/>
</dbReference>
<dbReference type="EMBL" id="JAPDSH010000007">
    <property type="protein sequence ID" value="MDF0480447.1"/>
    <property type="molecule type" value="Genomic_DNA"/>
</dbReference>
<dbReference type="InterPro" id="IPR016163">
    <property type="entry name" value="Ald_DH_C"/>
</dbReference>
<protein>
    <submittedName>
        <fullName evidence="3">Aldehyde dehydrogenase family protein</fullName>
    </submittedName>
</protein>
<evidence type="ECO:0000313" key="3">
    <source>
        <dbReference type="EMBL" id="MDF0480447.1"/>
    </source>
</evidence>
<comment type="caution">
    <text evidence="3">The sequence shown here is derived from an EMBL/GenBank/DDBJ whole genome shotgun (WGS) entry which is preliminary data.</text>
</comment>
<evidence type="ECO:0000256" key="1">
    <source>
        <dbReference type="ARBA" id="ARBA00023002"/>
    </source>
</evidence>
<name>A0ABT5X3F7_9ENTE</name>
<accession>A0ABT5X3F7</accession>
<proteinExistence type="predicted"/>
<keyword evidence="4" id="KW-1185">Reference proteome</keyword>
<dbReference type="Proteomes" id="UP001147148">
    <property type="component" value="Unassembled WGS sequence"/>
</dbReference>
<gene>
    <name evidence="3" type="ORF">OL233_09150</name>
</gene>
<dbReference type="RefSeq" id="WP_275472019.1">
    <property type="nucleotide sequence ID" value="NZ_JAPDSH010000007.1"/>
</dbReference>
<dbReference type="Gene3D" id="3.40.309.10">
    <property type="entry name" value="Aldehyde Dehydrogenase, Chain A, domain 2"/>
    <property type="match status" value="1"/>
</dbReference>
<evidence type="ECO:0000259" key="2">
    <source>
        <dbReference type="Pfam" id="PF00171"/>
    </source>
</evidence>
<sequence>MLENKEPKCVVEKEIEGMIDNARIAQVEFEKWSQEDVDRVVKAIGKAVYGEGEKLARMAIEETGMGKYEDKINKNKGKSKAVWKQLSGIASRRIIKRNPEEELIEVAKPIGVIGAVTPVTNPSMTPIHNAMIALKGGNAIIFSPHPKAKNTGIETVNIMREALFKEGASKDLLQIVKEPSLLHTTKVMELCDASIATGGPAMVKAAYSSGKPSFGVGAGNVQCVLDRKIDYRESIDKVIAGRIYDNGILCTCEQTLIYPQEIKLSLIDILKEKGGYLIKEDEMPYFRKHLFPGGKINVELVGKSPSELGRIIDMTIPKDTKFIFVMIDEYGEKELFTKEKLCPVLSVIGYESWNDALNIAKTNLLFEGAGHSAVIHSNNTDHIEEFGIVLPISRLVVNQQGSSALGGSLNNGLNPTATLGCGSWGNNSLSENLWWHHLVNISRISYEIKDKEDLSDKEIWDLK</sequence>
<feature type="domain" description="Aldehyde dehydrogenase" evidence="2">
    <location>
        <begin position="12"/>
        <end position="273"/>
    </location>
</feature>
<keyword evidence="1" id="KW-0560">Oxidoreductase</keyword>
<organism evidence="3 4">
    <name type="scientific">Vagococcus proximus</name>
    <dbReference type="NCBI Taxonomy" id="2991417"/>
    <lineage>
        <taxon>Bacteria</taxon>
        <taxon>Bacillati</taxon>
        <taxon>Bacillota</taxon>
        <taxon>Bacilli</taxon>
        <taxon>Lactobacillales</taxon>
        <taxon>Enterococcaceae</taxon>
        <taxon>Vagococcus</taxon>
    </lineage>
</organism>
<dbReference type="Pfam" id="PF00171">
    <property type="entry name" value="Aldedh"/>
    <property type="match status" value="1"/>
</dbReference>
<dbReference type="SUPFAM" id="SSF53720">
    <property type="entry name" value="ALDH-like"/>
    <property type="match status" value="1"/>
</dbReference>
<reference evidence="3" key="1">
    <citation type="submission" date="2022-10" db="EMBL/GenBank/DDBJ databases">
        <title>Vagococcus sp. isolated from poultry meat.</title>
        <authorList>
            <person name="Johansson P."/>
            <person name="Bjorkroth J."/>
        </authorList>
    </citation>
    <scope>NUCLEOTIDE SEQUENCE</scope>
    <source>
        <strain evidence="3">PNs007</strain>
    </source>
</reference>
<dbReference type="InterPro" id="IPR016161">
    <property type="entry name" value="Ald_DH/histidinol_DH"/>
</dbReference>
<dbReference type="PANTHER" id="PTHR11699">
    <property type="entry name" value="ALDEHYDE DEHYDROGENASE-RELATED"/>
    <property type="match status" value="1"/>
</dbReference>
<dbReference type="Gene3D" id="3.40.605.10">
    <property type="entry name" value="Aldehyde Dehydrogenase, Chain A, domain 1"/>
    <property type="match status" value="1"/>
</dbReference>
<evidence type="ECO:0000313" key="4">
    <source>
        <dbReference type="Proteomes" id="UP001147148"/>
    </source>
</evidence>
<dbReference type="InterPro" id="IPR015590">
    <property type="entry name" value="Aldehyde_DH_dom"/>
</dbReference>
<dbReference type="CDD" id="cd07122">
    <property type="entry name" value="ALDH_F20_ACDH"/>
    <property type="match status" value="1"/>
</dbReference>